<dbReference type="EMBL" id="JBCGDP010000003">
    <property type="protein sequence ID" value="MEM0575813.1"/>
    <property type="molecule type" value="Genomic_DNA"/>
</dbReference>
<dbReference type="Proteomes" id="UP001468798">
    <property type="component" value="Unassembled WGS sequence"/>
</dbReference>
<organism evidence="1 2">
    <name type="scientific">Flavobacterium polysaccharolyticum</name>
    <dbReference type="NCBI Taxonomy" id="3133148"/>
    <lineage>
        <taxon>Bacteria</taxon>
        <taxon>Pseudomonadati</taxon>
        <taxon>Bacteroidota</taxon>
        <taxon>Flavobacteriia</taxon>
        <taxon>Flavobacteriales</taxon>
        <taxon>Flavobacteriaceae</taxon>
        <taxon>Flavobacterium</taxon>
    </lineage>
</organism>
<comment type="caution">
    <text evidence="1">The sequence shown here is derived from an EMBL/GenBank/DDBJ whole genome shotgun (WGS) entry which is preliminary data.</text>
</comment>
<gene>
    <name evidence="1" type="ORF">WFZ86_04835</name>
</gene>
<dbReference type="RefSeq" id="WP_342690881.1">
    <property type="nucleotide sequence ID" value="NZ_JBCGDP010000003.1"/>
</dbReference>
<name>A0ABU9NKH6_9FLAO</name>
<proteinExistence type="predicted"/>
<evidence type="ECO:0000313" key="1">
    <source>
        <dbReference type="EMBL" id="MEM0575813.1"/>
    </source>
</evidence>
<protein>
    <recommendedName>
        <fullName evidence="3">Lipocalin-like domain-containing protein</fullName>
    </recommendedName>
</protein>
<evidence type="ECO:0000313" key="2">
    <source>
        <dbReference type="Proteomes" id="UP001468798"/>
    </source>
</evidence>
<reference evidence="1 2" key="1">
    <citation type="submission" date="2024-03" db="EMBL/GenBank/DDBJ databases">
        <title>Two novel species of the genus Flavobacterium exhibiting potentially degradation of complex polysaccharides.</title>
        <authorList>
            <person name="Lian X."/>
        </authorList>
    </citation>
    <scope>NUCLEOTIDE SEQUENCE [LARGE SCALE GENOMIC DNA]</scope>
    <source>
        <strain evidence="1 2">N6</strain>
    </source>
</reference>
<accession>A0ABU9NKH6</accession>
<sequence>MKFIKISAIFISLTFISCDESVSIKDDFTIRYEEMFSSISLTKLTDDNTSQVFVSDVTEAYWNNDSLVVSGNNGCFLIEFGKTQYNDEMVKIECDNLKNKLKKGSIKKYLLD</sequence>
<evidence type="ECO:0008006" key="3">
    <source>
        <dbReference type="Google" id="ProtNLM"/>
    </source>
</evidence>
<keyword evidence="2" id="KW-1185">Reference proteome</keyword>
<dbReference type="PROSITE" id="PS51257">
    <property type="entry name" value="PROKAR_LIPOPROTEIN"/>
    <property type="match status" value="1"/>
</dbReference>